<name>A0ABP7J158_9ACTN</name>
<dbReference type="Pfam" id="PF00270">
    <property type="entry name" value="DEAD"/>
    <property type="match status" value="1"/>
</dbReference>
<keyword evidence="5 16" id="KW-0347">Helicase</keyword>
<dbReference type="Pfam" id="PF00271">
    <property type="entry name" value="Helicase_C"/>
    <property type="match status" value="1"/>
</dbReference>
<comment type="similarity">
    <text evidence="1">Belongs to the helicase family. RecQ subfamily.</text>
</comment>
<feature type="domain" description="Helicase ATP-binding" evidence="14">
    <location>
        <begin position="29"/>
        <end position="199"/>
    </location>
</feature>
<evidence type="ECO:0000259" key="14">
    <source>
        <dbReference type="PROSITE" id="PS51192"/>
    </source>
</evidence>
<dbReference type="Proteomes" id="UP001501821">
    <property type="component" value="Unassembled WGS sequence"/>
</dbReference>
<accession>A0ABP7J158</accession>
<evidence type="ECO:0000256" key="8">
    <source>
        <dbReference type="ARBA" id="ARBA00023235"/>
    </source>
</evidence>
<dbReference type="InterPro" id="IPR014001">
    <property type="entry name" value="Helicase_ATP-bd"/>
</dbReference>
<evidence type="ECO:0000256" key="9">
    <source>
        <dbReference type="ARBA" id="ARBA00034617"/>
    </source>
</evidence>
<evidence type="ECO:0000256" key="4">
    <source>
        <dbReference type="ARBA" id="ARBA00022801"/>
    </source>
</evidence>
<comment type="caution">
    <text evidence="16">The sequence shown here is derived from an EMBL/GenBank/DDBJ whole genome shotgun (WGS) entry which is preliminary data.</text>
</comment>
<dbReference type="NCBIfam" id="TIGR00614">
    <property type="entry name" value="recQ_fam"/>
    <property type="match status" value="1"/>
</dbReference>
<evidence type="ECO:0000256" key="12">
    <source>
        <dbReference type="ARBA" id="ARBA00044550"/>
    </source>
</evidence>
<dbReference type="CDD" id="cd17920">
    <property type="entry name" value="DEXHc_RecQ"/>
    <property type="match status" value="1"/>
</dbReference>
<evidence type="ECO:0000256" key="13">
    <source>
        <dbReference type="SAM" id="Coils"/>
    </source>
</evidence>
<keyword evidence="13" id="KW-0175">Coiled coil</keyword>
<dbReference type="InterPro" id="IPR032284">
    <property type="entry name" value="RecQ_Zn-bd"/>
</dbReference>
<sequence length="534" mass="57794">MTSPKARIRAAAREDFGHEQLLPGQAEATSALLAGHDVLLISPTGAGKSLVYQLGGDLLGGVTVVVSPLLALQADQVDAIERAPVAASAARISSAEGAGQRDEVFRRAEAGEVRYLFLAPEQLVNPDVRDRVAVLEPTLVAVDEAHCVSAWGHDFRPDYFRLGDLLSPLGCPPVVAMTATAAPPVREDVVTRLRMRDPRTIVTGFARDNLALRVERAVDEGDQRNRVLDLVADHEGTGIVYCRTRPAAEEYAAALAGRGRRTAVYHAGIGQRRRDEVHGAFMDGDVDTIVATSAFGMGIDKPDVRFVVHAQVPESPDTYYQEVGRAGRDGEPATGVLVYRPQDLALGRFFSAGLPRAEDVQSVLGASGRTGSTDPRAVAEETGLGPRRAGRILNLLQLARESEQSTDRDGGLAAAAVELAEARRRLETSRVEMMRAYAETDRCRSQFLVGYFGEELEERCGECDNCCAGVAPERVADPRTPYPVQARVRHAEFGDGTVTDVEDDRLTVLFDDVGYRTLARDLVADGELLERTDR</sequence>
<dbReference type="GO" id="GO:0004386">
    <property type="term" value="F:helicase activity"/>
    <property type="evidence" value="ECO:0007669"/>
    <property type="project" value="UniProtKB-KW"/>
</dbReference>
<evidence type="ECO:0000256" key="5">
    <source>
        <dbReference type="ARBA" id="ARBA00022806"/>
    </source>
</evidence>
<keyword evidence="8" id="KW-0413">Isomerase</keyword>
<evidence type="ECO:0000256" key="11">
    <source>
        <dbReference type="ARBA" id="ARBA00044535"/>
    </source>
</evidence>
<dbReference type="PROSITE" id="PS51192">
    <property type="entry name" value="HELICASE_ATP_BIND_1"/>
    <property type="match status" value="1"/>
</dbReference>
<keyword evidence="7" id="KW-0238">DNA-binding</keyword>
<feature type="domain" description="Helicase C-terminal" evidence="15">
    <location>
        <begin position="226"/>
        <end position="382"/>
    </location>
</feature>
<dbReference type="InterPro" id="IPR001650">
    <property type="entry name" value="Helicase_C-like"/>
</dbReference>
<comment type="catalytic activity">
    <reaction evidence="9">
        <text>Couples ATP hydrolysis with the unwinding of duplex DNA by translocating in the 3'-5' direction.</text>
        <dbReference type="EC" id="5.6.2.4"/>
    </reaction>
</comment>
<dbReference type="PROSITE" id="PS51194">
    <property type="entry name" value="HELICASE_CTER"/>
    <property type="match status" value="1"/>
</dbReference>
<keyword evidence="3" id="KW-0547">Nucleotide-binding</keyword>
<dbReference type="EMBL" id="BAABAH010000016">
    <property type="protein sequence ID" value="GAA3831126.1"/>
    <property type="molecule type" value="Genomic_DNA"/>
</dbReference>
<dbReference type="InterPro" id="IPR004589">
    <property type="entry name" value="DNA_helicase_ATP-dep_RecQ"/>
</dbReference>
<dbReference type="EC" id="5.6.2.4" evidence="10"/>
<dbReference type="SUPFAM" id="SSF52540">
    <property type="entry name" value="P-loop containing nucleoside triphosphate hydrolases"/>
    <property type="match status" value="1"/>
</dbReference>
<dbReference type="Pfam" id="PF16124">
    <property type="entry name" value="RecQ_Zn_bind"/>
    <property type="match status" value="1"/>
</dbReference>
<dbReference type="Gene3D" id="3.40.50.300">
    <property type="entry name" value="P-loop containing nucleotide triphosphate hydrolases"/>
    <property type="match status" value="2"/>
</dbReference>
<evidence type="ECO:0000313" key="17">
    <source>
        <dbReference type="Proteomes" id="UP001501821"/>
    </source>
</evidence>
<feature type="coiled-coil region" evidence="13">
    <location>
        <begin position="412"/>
        <end position="439"/>
    </location>
</feature>
<gene>
    <name evidence="16" type="ORF">GCM10022242_35600</name>
</gene>
<dbReference type="InterPro" id="IPR011545">
    <property type="entry name" value="DEAD/DEAH_box_helicase_dom"/>
</dbReference>
<proteinExistence type="inferred from homology"/>
<dbReference type="InterPro" id="IPR027417">
    <property type="entry name" value="P-loop_NTPase"/>
</dbReference>
<dbReference type="SMART" id="SM00490">
    <property type="entry name" value="HELICc"/>
    <property type="match status" value="1"/>
</dbReference>
<dbReference type="PANTHER" id="PTHR13710">
    <property type="entry name" value="DNA HELICASE RECQ FAMILY MEMBER"/>
    <property type="match status" value="1"/>
</dbReference>
<evidence type="ECO:0000256" key="6">
    <source>
        <dbReference type="ARBA" id="ARBA00022840"/>
    </source>
</evidence>
<evidence type="ECO:0000256" key="3">
    <source>
        <dbReference type="ARBA" id="ARBA00022741"/>
    </source>
</evidence>
<keyword evidence="2" id="KW-0479">Metal-binding</keyword>
<dbReference type="RefSeq" id="WP_344777973.1">
    <property type="nucleotide sequence ID" value="NZ_BAABAH010000016.1"/>
</dbReference>
<evidence type="ECO:0000259" key="15">
    <source>
        <dbReference type="PROSITE" id="PS51194"/>
    </source>
</evidence>
<evidence type="ECO:0000256" key="7">
    <source>
        <dbReference type="ARBA" id="ARBA00023125"/>
    </source>
</evidence>
<dbReference type="PANTHER" id="PTHR13710:SF105">
    <property type="entry name" value="ATP-DEPENDENT DNA HELICASE Q1"/>
    <property type="match status" value="1"/>
</dbReference>
<keyword evidence="6" id="KW-0067">ATP-binding</keyword>
<organism evidence="16 17">
    <name type="scientific">Nocardioides panacisoli</name>
    <dbReference type="NCBI Taxonomy" id="627624"/>
    <lineage>
        <taxon>Bacteria</taxon>
        <taxon>Bacillati</taxon>
        <taxon>Actinomycetota</taxon>
        <taxon>Actinomycetes</taxon>
        <taxon>Propionibacteriales</taxon>
        <taxon>Nocardioidaceae</taxon>
        <taxon>Nocardioides</taxon>
    </lineage>
</organism>
<reference evidence="17" key="1">
    <citation type="journal article" date="2019" name="Int. J. Syst. Evol. Microbiol.">
        <title>The Global Catalogue of Microorganisms (GCM) 10K type strain sequencing project: providing services to taxonomists for standard genome sequencing and annotation.</title>
        <authorList>
            <consortium name="The Broad Institute Genomics Platform"/>
            <consortium name="The Broad Institute Genome Sequencing Center for Infectious Disease"/>
            <person name="Wu L."/>
            <person name="Ma J."/>
        </authorList>
    </citation>
    <scope>NUCLEOTIDE SEQUENCE [LARGE SCALE GENOMIC DNA]</scope>
    <source>
        <strain evidence="17">JCM 16953</strain>
    </source>
</reference>
<evidence type="ECO:0000313" key="16">
    <source>
        <dbReference type="EMBL" id="GAA3831126.1"/>
    </source>
</evidence>
<keyword evidence="17" id="KW-1185">Reference proteome</keyword>
<evidence type="ECO:0000256" key="2">
    <source>
        <dbReference type="ARBA" id="ARBA00022723"/>
    </source>
</evidence>
<evidence type="ECO:0000256" key="1">
    <source>
        <dbReference type="ARBA" id="ARBA00005446"/>
    </source>
</evidence>
<protein>
    <recommendedName>
        <fullName evidence="11">ATP-dependent DNA helicase RecQ</fullName>
        <ecNumber evidence="10">5.6.2.4</ecNumber>
    </recommendedName>
    <alternativeName>
        <fullName evidence="12">DNA 3'-5' helicase RecQ</fullName>
    </alternativeName>
</protein>
<keyword evidence="4" id="KW-0378">Hydrolase</keyword>
<evidence type="ECO:0000256" key="10">
    <source>
        <dbReference type="ARBA" id="ARBA00034808"/>
    </source>
</evidence>
<dbReference type="SMART" id="SM00487">
    <property type="entry name" value="DEXDc"/>
    <property type="match status" value="1"/>
</dbReference>